<keyword evidence="1 2" id="KW-0808">Transferase</keyword>
<organism evidence="2 3">
    <name type="scientific">Spectribacter acetivorans</name>
    <dbReference type="NCBI Taxonomy" id="3075603"/>
    <lineage>
        <taxon>Bacteria</taxon>
        <taxon>Pseudomonadati</taxon>
        <taxon>Pseudomonadota</taxon>
        <taxon>Gammaproteobacteria</taxon>
        <taxon>Salinisphaerales</taxon>
        <taxon>Salinisphaeraceae</taxon>
        <taxon>Spectribacter</taxon>
    </lineage>
</organism>
<dbReference type="InterPro" id="IPR023606">
    <property type="entry name" value="CoA-Trfase_III_dom_1_sf"/>
</dbReference>
<name>A0ABU3BBV3_9GAMM</name>
<protein>
    <submittedName>
        <fullName evidence="2">CoA transferase</fullName>
        <ecNumber evidence="2">2.8.3.-</ecNumber>
    </submittedName>
</protein>
<dbReference type="PANTHER" id="PTHR48207">
    <property type="entry name" value="SUCCINATE--HYDROXYMETHYLGLUTARATE COA-TRANSFERASE"/>
    <property type="match status" value="1"/>
</dbReference>
<dbReference type="GO" id="GO:0016740">
    <property type="term" value="F:transferase activity"/>
    <property type="evidence" value="ECO:0007669"/>
    <property type="project" value="UniProtKB-KW"/>
</dbReference>
<comment type="caution">
    <text evidence="2">The sequence shown here is derived from an EMBL/GenBank/DDBJ whole genome shotgun (WGS) entry which is preliminary data.</text>
</comment>
<dbReference type="Gene3D" id="3.40.50.10540">
    <property type="entry name" value="Crotonobetainyl-coa:carnitine coa-transferase, domain 1"/>
    <property type="match status" value="1"/>
</dbReference>
<dbReference type="PANTHER" id="PTHR48207:SF4">
    <property type="entry name" value="BLL6097 PROTEIN"/>
    <property type="match status" value="1"/>
</dbReference>
<evidence type="ECO:0000313" key="2">
    <source>
        <dbReference type="EMBL" id="MDT0619608.1"/>
    </source>
</evidence>
<dbReference type="InterPro" id="IPR050483">
    <property type="entry name" value="CoA-transferase_III_domain"/>
</dbReference>
<dbReference type="EMBL" id="JAVRHY010000017">
    <property type="protein sequence ID" value="MDT0619608.1"/>
    <property type="molecule type" value="Genomic_DNA"/>
</dbReference>
<dbReference type="Gene3D" id="3.30.1540.10">
    <property type="entry name" value="formyl-coa transferase, domain 3"/>
    <property type="match status" value="1"/>
</dbReference>
<dbReference type="RefSeq" id="WP_311660146.1">
    <property type="nucleotide sequence ID" value="NZ_JAVRHY010000017.1"/>
</dbReference>
<proteinExistence type="predicted"/>
<dbReference type="EC" id="2.8.3.-" evidence="2"/>
<gene>
    <name evidence="2" type="ORF">RM531_14110</name>
</gene>
<evidence type="ECO:0000313" key="3">
    <source>
        <dbReference type="Proteomes" id="UP001259982"/>
    </source>
</evidence>
<dbReference type="Pfam" id="PF02515">
    <property type="entry name" value="CoA_transf_3"/>
    <property type="match status" value="1"/>
</dbReference>
<dbReference type="InterPro" id="IPR003673">
    <property type="entry name" value="CoA-Trfase_fam_III"/>
</dbReference>
<dbReference type="SUPFAM" id="SSF89796">
    <property type="entry name" value="CoA-transferase family III (CaiB/BaiF)"/>
    <property type="match status" value="1"/>
</dbReference>
<accession>A0ABU3BBV3</accession>
<reference evidence="2 3" key="1">
    <citation type="submission" date="2023-09" db="EMBL/GenBank/DDBJ databases">
        <authorList>
            <person name="Rey-Velasco X."/>
        </authorList>
    </citation>
    <scope>NUCLEOTIDE SEQUENCE [LARGE SCALE GENOMIC DNA]</scope>
    <source>
        <strain evidence="2 3">P385</strain>
    </source>
</reference>
<dbReference type="InterPro" id="IPR044855">
    <property type="entry name" value="CoA-Trfase_III_dom3_sf"/>
</dbReference>
<evidence type="ECO:0000256" key="1">
    <source>
        <dbReference type="ARBA" id="ARBA00022679"/>
    </source>
</evidence>
<sequence>MAGPLAGVRVVDLTAMVSGPLGTMWLADQGADVIKIERPDTGDYTRLAPNQRHGFSAGFLNNNRNKRSMALDLSQPAGREVLLRLVREADVFVQNFRPGVIERMGLGEDVIRQHAPDIIYTSVSGFGFTGPYAAKPVYDPLIQALSGLATVQAGSDQARPRLVRTILPDKLTGVAMAQAVSAALFARERGAPGQHVRVSMLDAVIAFLWSSDMASQTFADGDISQAEAASFIDLIYETADGGHISVAVQTDREWEALTRALDTPDWLDDPRFSTPALRHDNIDERLAMTQERLRARGAEEWLSRLEAEGVPCAPVLTRSQLLDHPQIAANAIVVASEHPQAGPLRQARTPAVFSATPAERFEGAPGLGADTRAVLAELGYGDDAIESLVSTDTAGVPPRQ</sequence>
<dbReference type="Proteomes" id="UP001259982">
    <property type="component" value="Unassembled WGS sequence"/>
</dbReference>
<keyword evidence="3" id="KW-1185">Reference proteome</keyword>